<dbReference type="PANTHER" id="PTHR33399:SF6">
    <property type="entry name" value="PSBQ-LIKE PROTEIN 3, CHLOROPLASTIC"/>
    <property type="match status" value="1"/>
</dbReference>
<evidence type="ECO:0000256" key="7">
    <source>
        <dbReference type="ARBA" id="ARBA00035649"/>
    </source>
</evidence>
<dbReference type="GO" id="GO:0019898">
    <property type="term" value="C:extrinsic component of membrane"/>
    <property type="evidence" value="ECO:0007669"/>
    <property type="project" value="InterPro"/>
</dbReference>
<reference evidence="8" key="1">
    <citation type="journal article" date="2015" name="BMC Plant Biol.">
        <title>NDH expression marks major transitions in plant evolution and reveals coordinate intracellular gene loss.</title>
        <authorList>
            <person name="Ruhlman T.A."/>
            <person name="Chang W.J."/>
            <person name="Chen J.J."/>
            <person name="Huang Y.T."/>
            <person name="Chan M.T."/>
            <person name="Zhang J."/>
            <person name="Liao D.C."/>
            <person name="Blazier J.C."/>
            <person name="Jin X."/>
            <person name="Shih M.C."/>
            <person name="Jansen R.K."/>
            <person name="Lin C.S."/>
        </authorList>
    </citation>
    <scope>NUCLEOTIDE SEQUENCE</scope>
</reference>
<evidence type="ECO:0000256" key="6">
    <source>
        <dbReference type="ARBA" id="ARBA00023136"/>
    </source>
</evidence>
<dbReference type="EMBL" id="KM584072">
    <property type="protein sequence ID" value="AKG62172.1"/>
    <property type="molecule type" value="mRNA"/>
</dbReference>
<dbReference type="Gene3D" id="1.20.120.290">
    <property type="entry name" value="Oxygen-evolving enhancer protein 3 (PsbQ), four-helix up-down bundle"/>
    <property type="match status" value="1"/>
</dbReference>
<dbReference type="GO" id="GO:0009535">
    <property type="term" value="C:chloroplast thylakoid membrane"/>
    <property type="evidence" value="ECO:0007669"/>
    <property type="project" value="UniProtKB-SubCell"/>
</dbReference>
<protein>
    <submittedName>
        <fullName evidence="8">PQL-like protein</fullName>
    </submittedName>
</protein>
<dbReference type="GO" id="GO:0009654">
    <property type="term" value="C:photosystem II oxygen evolving complex"/>
    <property type="evidence" value="ECO:0007669"/>
    <property type="project" value="InterPro"/>
</dbReference>
<evidence type="ECO:0000313" key="8">
    <source>
        <dbReference type="EMBL" id="AKG62172.1"/>
    </source>
</evidence>
<dbReference type="FunFam" id="1.20.120.290:FF:000004">
    <property type="entry name" value="Oxygen-evolving enhancer protein 3"/>
    <property type="match status" value="1"/>
</dbReference>
<proteinExistence type="evidence at transcript level"/>
<evidence type="ECO:0000256" key="2">
    <source>
        <dbReference type="ARBA" id="ARBA00022528"/>
    </source>
</evidence>
<evidence type="ECO:0000256" key="3">
    <source>
        <dbReference type="ARBA" id="ARBA00022640"/>
    </source>
</evidence>
<name>A0A0F7GYJ6_9ROSI</name>
<organism evidence="8">
    <name type="scientific">Monsonia emarginata</name>
    <dbReference type="NCBI Taxonomy" id="28966"/>
    <lineage>
        <taxon>Eukaryota</taxon>
        <taxon>Viridiplantae</taxon>
        <taxon>Streptophyta</taxon>
        <taxon>Embryophyta</taxon>
        <taxon>Tracheophyta</taxon>
        <taxon>Spermatophyta</taxon>
        <taxon>Magnoliopsida</taxon>
        <taxon>eudicotyledons</taxon>
        <taxon>Gunneridae</taxon>
        <taxon>Pentapetalae</taxon>
        <taxon>rosids</taxon>
        <taxon>malvids</taxon>
        <taxon>Geraniales</taxon>
        <taxon>Geraniaceae</taxon>
        <taxon>Monsonia</taxon>
    </lineage>
</organism>
<keyword evidence="5" id="KW-0793">Thylakoid</keyword>
<keyword evidence="6" id="KW-0472">Membrane</keyword>
<dbReference type="InterPro" id="IPR023222">
    <property type="entry name" value="PsbQ-like_dom_sf"/>
</dbReference>
<keyword evidence="2" id="KW-0150">Chloroplast</keyword>
<evidence type="ECO:0000256" key="1">
    <source>
        <dbReference type="ARBA" id="ARBA00004622"/>
    </source>
</evidence>
<keyword evidence="3" id="KW-0934">Plastid</keyword>
<dbReference type="InterPro" id="IPR008797">
    <property type="entry name" value="PSII_PsbQ"/>
</dbReference>
<evidence type="ECO:0000256" key="4">
    <source>
        <dbReference type="ARBA" id="ARBA00022946"/>
    </source>
</evidence>
<dbReference type="Pfam" id="PF05757">
    <property type="entry name" value="PsbQ"/>
    <property type="match status" value="1"/>
</dbReference>
<comment type="similarity">
    <text evidence="7">Belongs to the PsbQ family.</text>
</comment>
<gene>
    <name evidence="8" type="primary">PQL3</name>
</gene>
<dbReference type="PANTHER" id="PTHR33399">
    <property type="entry name" value="OXYGEN-EVOLVING ENHANCER PROTEIN 3-1, CHLOROPLASTIC"/>
    <property type="match status" value="1"/>
</dbReference>
<sequence>MGGRSLVLHASIPRISTTIFSHLKPSLESCKMTRVLIDSKFGRRIGTITSMSSILLVGDSIFNKECANGFDFSLVAPDQTVEEAESVIRSHALELVEVKTLLEEESWKEAQKELRRSSGRLRSDIYTIIQSKPGSERPQLRKLYSVIFTNVSDLDYAARDQDATRVWECYKNILVALDDILSRI</sequence>
<keyword evidence="4" id="KW-0809">Transit peptide</keyword>
<evidence type="ECO:0000256" key="5">
    <source>
        <dbReference type="ARBA" id="ARBA00023078"/>
    </source>
</evidence>
<comment type="subcellular location">
    <subcellularLocation>
        <location evidence="1">Plastid</location>
        <location evidence="1">Chloroplast thylakoid membrane</location>
        <topology evidence="1">Peripheral membrane protein</topology>
        <orientation evidence="1">Lumenal side</orientation>
    </subcellularLocation>
</comment>
<dbReference type="GO" id="GO:0009767">
    <property type="term" value="P:photosynthetic electron transport chain"/>
    <property type="evidence" value="ECO:0007669"/>
    <property type="project" value="TreeGrafter"/>
</dbReference>
<dbReference type="GO" id="GO:0005509">
    <property type="term" value="F:calcium ion binding"/>
    <property type="evidence" value="ECO:0007669"/>
    <property type="project" value="InterPro"/>
</dbReference>
<dbReference type="InterPro" id="IPR054099">
    <property type="entry name" value="PSII_PsbQ_pln"/>
</dbReference>
<dbReference type="AlphaFoldDB" id="A0A0F7GYJ6"/>
<dbReference type="SUPFAM" id="SSF101112">
    <property type="entry name" value="Oxygen-evolving enhancer protein 3"/>
    <property type="match status" value="1"/>
</dbReference>
<accession>A0A0F7GYJ6</accession>